<dbReference type="PANTHER" id="PTHR43422">
    <property type="entry name" value="THIAMINE THIAZOLE SYNTHASE"/>
    <property type="match status" value="1"/>
</dbReference>
<dbReference type="Gene3D" id="3.30.9.100">
    <property type="match status" value="1"/>
</dbReference>
<name>A0A6G9GTK0_9ACTN</name>
<dbReference type="RefSeq" id="WP_167023774.1">
    <property type="nucleotide sequence ID" value="NZ_CP050177.1"/>
</dbReference>
<dbReference type="Proteomes" id="UP000501179">
    <property type="component" value="Chromosome"/>
</dbReference>
<gene>
    <name evidence="2" type="ORF">HA039_03875</name>
</gene>
<dbReference type="InterPro" id="IPR002938">
    <property type="entry name" value="FAD-bd"/>
</dbReference>
<dbReference type="GO" id="GO:0071949">
    <property type="term" value="F:FAD binding"/>
    <property type="evidence" value="ECO:0007669"/>
    <property type="project" value="InterPro"/>
</dbReference>
<dbReference type="SUPFAM" id="SSF51905">
    <property type="entry name" value="FAD/NAD(P)-binding domain"/>
    <property type="match status" value="1"/>
</dbReference>
<evidence type="ECO:0000313" key="3">
    <source>
        <dbReference type="Proteomes" id="UP000501179"/>
    </source>
</evidence>
<dbReference type="InterPro" id="IPR036188">
    <property type="entry name" value="FAD/NAD-bd_sf"/>
</dbReference>
<reference evidence="2 3" key="1">
    <citation type="submission" date="2020-03" db="EMBL/GenBank/DDBJ databases">
        <title>A novel species.</title>
        <authorList>
            <person name="Gao J."/>
        </authorList>
    </citation>
    <scope>NUCLEOTIDE SEQUENCE [LARGE SCALE GENOMIC DNA]</scope>
    <source>
        <strain evidence="2 3">QMT-12</strain>
    </source>
</reference>
<dbReference type="Pfam" id="PF01494">
    <property type="entry name" value="FAD_binding_3"/>
    <property type="match status" value="1"/>
</dbReference>
<dbReference type="KEGG" id="slia:HA039_03875"/>
<dbReference type="AlphaFoldDB" id="A0A6G9GTK0"/>
<sequence length="468" mass="49845">MAESPISVFDRLVNAGPPAPGVTRTTVDTACVLGGSIAGLLAARVLADHARQVIVVERDETGTDGRPRAGVPQDQQVHSLLPGGRLWIERWLPGFTREAQDLGAVLATPEQSLTCLDGRPQAPGAAHALLGASRPFLESRLRARVLALPNVSAVRSRATGLTYRDGAVSGVRHTTDHGEEVLAADFVVDAMGRSSRLAEWVHADGYDKPRLERLASGIHYASALFERSTQAEDLSAACALAVYSPPYPRGGTAVAAVNAIEDNKWLALLVGFGEDRPGRSVEDFRAVCEELPPVYQEAARGAAVREVVTYRQADSRRRGFSGLERFPARLVSVGDAVASFNPVYGQGMSSAALHASCLAEFLEGGPRLDRGAEEFFRLQDVVVDAAWAVSAGGDAARLDAENGVEVPEEVRQQRWALQQVIGATVVDGDVAQAFNQVSFMLRHPFTLADPHLLERAVAANGAPASGGR</sequence>
<dbReference type="PRINTS" id="PR00420">
    <property type="entry name" value="RNGMNOXGNASE"/>
</dbReference>
<dbReference type="EMBL" id="CP050177">
    <property type="protein sequence ID" value="QIQ01545.1"/>
    <property type="molecule type" value="Genomic_DNA"/>
</dbReference>
<evidence type="ECO:0000313" key="2">
    <source>
        <dbReference type="EMBL" id="QIQ01545.1"/>
    </source>
</evidence>
<protein>
    <submittedName>
        <fullName evidence="2">Hydroxylase</fullName>
    </submittedName>
</protein>
<organism evidence="2 3">
    <name type="scientific">Streptomyces liangshanensis</name>
    <dbReference type="NCBI Taxonomy" id="2717324"/>
    <lineage>
        <taxon>Bacteria</taxon>
        <taxon>Bacillati</taxon>
        <taxon>Actinomycetota</taxon>
        <taxon>Actinomycetes</taxon>
        <taxon>Kitasatosporales</taxon>
        <taxon>Streptomycetaceae</taxon>
        <taxon>Streptomyces</taxon>
    </lineage>
</organism>
<dbReference type="PANTHER" id="PTHR43422:SF3">
    <property type="entry name" value="THIAMINE THIAZOLE SYNTHASE"/>
    <property type="match status" value="1"/>
</dbReference>
<evidence type="ECO:0000259" key="1">
    <source>
        <dbReference type="Pfam" id="PF01494"/>
    </source>
</evidence>
<feature type="domain" description="FAD-binding" evidence="1">
    <location>
        <begin position="30"/>
        <end position="360"/>
    </location>
</feature>
<accession>A0A6G9GTK0</accession>
<keyword evidence="3" id="KW-1185">Reference proteome</keyword>
<proteinExistence type="predicted"/>
<dbReference type="Gene3D" id="3.50.50.60">
    <property type="entry name" value="FAD/NAD(P)-binding domain"/>
    <property type="match status" value="1"/>
</dbReference>